<evidence type="ECO:0000313" key="2">
    <source>
        <dbReference type="Proteomes" id="UP001055429"/>
    </source>
</evidence>
<reference evidence="1" key="1">
    <citation type="submission" date="2022-05" db="EMBL/GenBank/DDBJ databases">
        <title>Brevundimonas albigilva TT17 genome sequence.</title>
        <authorList>
            <person name="Lee K."/>
            <person name="Son H."/>
        </authorList>
    </citation>
    <scope>NUCLEOTIDE SEQUENCE</scope>
    <source>
        <strain evidence="1">TT17</strain>
    </source>
</reference>
<accession>A0ABY4SRR1</accession>
<dbReference type="EMBL" id="CP097649">
    <property type="protein sequence ID" value="URI16551.1"/>
    <property type="molecule type" value="Genomic_DNA"/>
</dbReference>
<dbReference type="Proteomes" id="UP001055429">
    <property type="component" value="Chromosome"/>
</dbReference>
<dbReference type="SUPFAM" id="SSF53182">
    <property type="entry name" value="Pyrrolidone carboxyl peptidase (pyroglutamate aminopeptidase)"/>
    <property type="match status" value="1"/>
</dbReference>
<dbReference type="Gene3D" id="3.40.630.20">
    <property type="entry name" value="Peptidase C15, pyroglutamyl peptidase I-like"/>
    <property type="match status" value="1"/>
</dbReference>
<gene>
    <name evidence="1" type="ORF">M8231_06130</name>
</gene>
<sequence>MVEDPTGRDRRPGIVICAYDADDPVWDFVEDLSGRLWDPPGARTVTVPAGEPHALANALTERLREGGCQAMLLVGRSARAPGFRVQMRAEVRIPGGGKRFVGTGPSIARSTAPVADMVRALQAAGLQADASSEAEDDVGSYLLYRLLSELPDNPDAPAIGLLRTPVPADEAAISKGVKAAASAMARRLTPLSRPA</sequence>
<protein>
    <submittedName>
        <fullName evidence="1">Uncharacterized protein</fullName>
    </submittedName>
</protein>
<proteinExistence type="predicted"/>
<name>A0ABY4SRR1_9CAUL</name>
<dbReference type="RefSeq" id="WP_250202450.1">
    <property type="nucleotide sequence ID" value="NZ_CP097649.1"/>
</dbReference>
<keyword evidence="2" id="KW-1185">Reference proteome</keyword>
<organism evidence="1 2">
    <name type="scientific">Brevundimonas albigilva</name>
    <dbReference type="NCBI Taxonomy" id="1312364"/>
    <lineage>
        <taxon>Bacteria</taxon>
        <taxon>Pseudomonadati</taxon>
        <taxon>Pseudomonadota</taxon>
        <taxon>Alphaproteobacteria</taxon>
        <taxon>Caulobacterales</taxon>
        <taxon>Caulobacteraceae</taxon>
        <taxon>Brevundimonas</taxon>
    </lineage>
</organism>
<evidence type="ECO:0000313" key="1">
    <source>
        <dbReference type="EMBL" id="URI16551.1"/>
    </source>
</evidence>
<dbReference type="InterPro" id="IPR036440">
    <property type="entry name" value="Peptidase_C15-like_sf"/>
</dbReference>